<dbReference type="PANTHER" id="PTHR34075:SF5">
    <property type="entry name" value="BLR3430 PROTEIN"/>
    <property type="match status" value="1"/>
</dbReference>
<dbReference type="OrthoDB" id="9033662at2"/>
<sequence>MSIKVFRCTHCGTTLFPARYLCPSCGGAEWSALDAEGGTVKAATAVRHRVGADNSADIHLASVATEAGPIVIARLDSPVETGDAVSLALDAQHRIVARRG</sequence>
<proteinExistence type="predicted"/>
<protein>
    <recommendedName>
        <fullName evidence="1">ChsH2 rubredoxin-like zinc ribbon domain-containing protein</fullName>
    </recommendedName>
</protein>
<dbReference type="InterPro" id="IPR022002">
    <property type="entry name" value="ChsH2_Znr"/>
</dbReference>
<dbReference type="SUPFAM" id="SSF50249">
    <property type="entry name" value="Nucleic acid-binding proteins"/>
    <property type="match status" value="1"/>
</dbReference>
<evidence type="ECO:0000313" key="3">
    <source>
        <dbReference type="Proteomes" id="UP000198844"/>
    </source>
</evidence>
<dbReference type="PANTHER" id="PTHR34075">
    <property type="entry name" value="BLR3430 PROTEIN"/>
    <property type="match status" value="1"/>
</dbReference>
<name>A0A1I7EIH1_9BURK</name>
<feature type="domain" description="ChsH2 rubredoxin-like zinc ribbon" evidence="1">
    <location>
        <begin position="7"/>
        <end position="30"/>
    </location>
</feature>
<dbReference type="RefSeq" id="WP_093641482.1">
    <property type="nucleotide sequence ID" value="NZ_CAJNBA010000004.1"/>
</dbReference>
<accession>A0A1I7EIH1</accession>
<dbReference type="EMBL" id="FPBH01000022">
    <property type="protein sequence ID" value="SFU23743.1"/>
    <property type="molecule type" value="Genomic_DNA"/>
</dbReference>
<dbReference type="Pfam" id="PF12172">
    <property type="entry name" value="zf-ChsH2"/>
    <property type="match status" value="1"/>
</dbReference>
<evidence type="ECO:0000313" key="2">
    <source>
        <dbReference type="EMBL" id="SFU23743.1"/>
    </source>
</evidence>
<dbReference type="InterPro" id="IPR052513">
    <property type="entry name" value="Thioester_dehydratase-like"/>
</dbReference>
<dbReference type="Proteomes" id="UP000198844">
    <property type="component" value="Unassembled WGS sequence"/>
</dbReference>
<dbReference type="AlphaFoldDB" id="A0A1I7EIH1"/>
<organism evidence="2 3">
    <name type="scientific">Paraburkholderia aspalathi</name>
    <dbReference type="NCBI Taxonomy" id="1324617"/>
    <lineage>
        <taxon>Bacteria</taxon>
        <taxon>Pseudomonadati</taxon>
        <taxon>Pseudomonadota</taxon>
        <taxon>Betaproteobacteria</taxon>
        <taxon>Burkholderiales</taxon>
        <taxon>Burkholderiaceae</taxon>
        <taxon>Paraburkholderia</taxon>
    </lineage>
</organism>
<reference evidence="2 3" key="1">
    <citation type="submission" date="2016-10" db="EMBL/GenBank/DDBJ databases">
        <authorList>
            <person name="de Groot N.N."/>
        </authorList>
    </citation>
    <scope>NUCLEOTIDE SEQUENCE [LARGE SCALE GENOMIC DNA]</scope>
    <source>
        <strain evidence="2 3">LMG 27731</strain>
    </source>
</reference>
<gene>
    <name evidence="2" type="ORF">SAMN05192563_1022137</name>
</gene>
<dbReference type="InterPro" id="IPR012340">
    <property type="entry name" value="NA-bd_OB-fold"/>
</dbReference>
<evidence type="ECO:0000259" key="1">
    <source>
        <dbReference type="Pfam" id="PF12172"/>
    </source>
</evidence>
<dbReference type="GeneID" id="77196859"/>